<dbReference type="AlphaFoldDB" id="A0A3P7RK02"/>
<evidence type="ECO:0000313" key="3">
    <source>
        <dbReference type="Proteomes" id="UP000281553"/>
    </source>
</evidence>
<evidence type="ECO:0000313" key="2">
    <source>
        <dbReference type="EMBL" id="VDN43436.1"/>
    </source>
</evidence>
<dbReference type="OrthoDB" id="6301318at2759"/>
<name>A0A3P7RK02_DIBLA</name>
<sequence>MDKSKISFAVGLGIAILFLIVAVSISGWTCGTVLGTCVENSSISDKYKDVYKTVGGLLVCAILINLMALAIVIAGCVTSQAWTTPAALGLTWLGGIFALAAVAYYYDQMSTVYSPMLAVIGMTGTLAMAISNSLSMIPE</sequence>
<dbReference type="EMBL" id="UYRU01107857">
    <property type="protein sequence ID" value="VDN43436.1"/>
    <property type="molecule type" value="Genomic_DNA"/>
</dbReference>
<feature type="transmembrane region" description="Helical" evidence="1">
    <location>
        <begin position="86"/>
        <end position="106"/>
    </location>
</feature>
<keyword evidence="1" id="KW-1133">Transmembrane helix</keyword>
<protein>
    <recommendedName>
        <fullName evidence="4">Claudin</fullName>
    </recommendedName>
</protein>
<proteinExistence type="predicted"/>
<feature type="transmembrane region" description="Helical" evidence="1">
    <location>
        <begin position="12"/>
        <end position="34"/>
    </location>
</feature>
<evidence type="ECO:0008006" key="4">
    <source>
        <dbReference type="Google" id="ProtNLM"/>
    </source>
</evidence>
<feature type="transmembrane region" description="Helical" evidence="1">
    <location>
        <begin position="54"/>
        <end position="74"/>
    </location>
</feature>
<feature type="transmembrane region" description="Helical" evidence="1">
    <location>
        <begin position="112"/>
        <end position="130"/>
    </location>
</feature>
<evidence type="ECO:0000256" key="1">
    <source>
        <dbReference type="SAM" id="Phobius"/>
    </source>
</evidence>
<organism evidence="2 3">
    <name type="scientific">Dibothriocephalus latus</name>
    <name type="common">Fish tapeworm</name>
    <name type="synonym">Diphyllobothrium latum</name>
    <dbReference type="NCBI Taxonomy" id="60516"/>
    <lineage>
        <taxon>Eukaryota</taxon>
        <taxon>Metazoa</taxon>
        <taxon>Spiralia</taxon>
        <taxon>Lophotrochozoa</taxon>
        <taxon>Platyhelminthes</taxon>
        <taxon>Cestoda</taxon>
        <taxon>Eucestoda</taxon>
        <taxon>Diphyllobothriidea</taxon>
        <taxon>Diphyllobothriidae</taxon>
        <taxon>Dibothriocephalus</taxon>
    </lineage>
</organism>
<keyword evidence="1" id="KW-0472">Membrane</keyword>
<gene>
    <name evidence="2" type="ORF">DILT_LOCUS19093</name>
</gene>
<accession>A0A3P7RK02</accession>
<keyword evidence="3" id="KW-1185">Reference proteome</keyword>
<reference evidence="2 3" key="1">
    <citation type="submission" date="2018-11" db="EMBL/GenBank/DDBJ databases">
        <authorList>
            <consortium name="Pathogen Informatics"/>
        </authorList>
    </citation>
    <scope>NUCLEOTIDE SEQUENCE [LARGE SCALE GENOMIC DNA]</scope>
</reference>
<dbReference type="Proteomes" id="UP000281553">
    <property type="component" value="Unassembled WGS sequence"/>
</dbReference>
<keyword evidence="1" id="KW-0812">Transmembrane</keyword>